<evidence type="ECO:0000313" key="2">
    <source>
        <dbReference type="EMBL" id="KPP78186.1"/>
    </source>
</evidence>
<sequence length="174" mass="19693">MPLRVFSYPLPETRFFQAGSRVFKFKIRNGSNARGCEITDEQVSQEIEVRVTGPDVLPIDRSVCHSKRSRREQPLEGSPVQLSLWEKTVLEGLEMDGEPHFWPSRPETMASDRAVDGKEAREAQGEQGEPATEAQEGQPHTPKRSTPTGDHTSVFIRWACKMFPLSLFSSHKKK</sequence>
<dbReference type="AlphaFoldDB" id="A0A0P7VPW9"/>
<reference evidence="2 3" key="1">
    <citation type="submission" date="2015-08" db="EMBL/GenBank/DDBJ databases">
        <title>The genome of the Asian arowana (Scleropages formosus).</title>
        <authorList>
            <person name="Tan M.H."/>
            <person name="Gan H.M."/>
            <person name="Croft L.J."/>
            <person name="Austin C.M."/>
        </authorList>
    </citation>
    <scope>NUCLEOTIDE SEQUENCE [LARGE SCALE GENOMIC DNA]</scope>
    <source>
        <strain evidence="2">Aro1</strain>
    </source>
</reference>
<dbReference type="GO" id="GO:0005637">
    <property type="term" value="C:nuclear inner membrane"/>
    <property type="evidence" value="ECO:0007669"/>
    <property type="project" value="TreeGrafter"/>
</dbReference>
<accession>A0A0P7VPW9</accession>
<evidence type="ECO:0000256" key="1">
    <source>
        <dbReference type="SAM" id="MobiDB-lite"/>
    </source>
</evidence>
<feature type="compositionally biased region" description="Basic and acidic residues" evidence="1">
    <location>
        <begin position="113"/>
        <end position="124"/>
    </location>
</feature>
<comment type="caution">
    <text evidence="2">The sequence shown here is derived from an EMBL/GenBank/DDBJ whole genome shotgun (WGS) entry which is preliminary data.</text>
</comment>
<dbReference type="GO" id="GO:0003677">
    <property type="term" value="F:DNA binding"/>
    <property type="evidence" value="ECO:0007669"/>
    <property type="project" value="InterPro"/>
</dbReference>
<protein>
    <submittedName>
        <fullName evidence="2">Uncharacterized protein</fullName>
    </submittedName>
</protein>
<name>A0A0P7VPW9_SCLFO</name>
<gene>
    <name evidence="2" type="ORF">Z043_102323</name>
</gene>
<dbReference type="Pfam" id="PF15077">
    <property type="entry name" value="MAJIN"/>
    <property type="match status" value="1"/>
</dbReference>
<organism evidence="2 3">
    <name type="scientific">Scleropages formosus</name>
    <name type="common">Asian bonytongue</name>
    <name type="synonym">Osteoglossum formosum</name>
    <dbReference type="NCBI Taxonomy" id="113540"/>
    <lineage>
        <taxon>Eukaryota</taxon>
        <taxon>Metazoa</taxon>
        <taxon>Chordata</taxon>
        <taxon>Craniata</taxon>
        <taxon>Vertebrata</taxon>
        <taxon>Euteleostomi</taxon>
        <taxon>Actinopterygii</taxon>
        <taxon>Neopterygii</taxon>
        <taxon>Teleostei</taxon>
        <taxon>Osteoglossocephala</taxon>
        <taxon>Osteoglossomorpha</taxon>
        <taxon>Osteoglossiformes</taxon>
        <taxon>Osteoglossidae</taxon>
        <taxon>Scleropages</taxon>
    </lineage>
</organism>
<dbReference type="Proteomes" id="UP000034805">
    <property type="component" value="Unassembled WGS sequence"/>
</dbReference>
<evidence type="ECO:0000313" key="3">
    <source>
        <dbReference type="Proteomes" id="UP000034805"/>
    </source>
</evidence>
<dbReference type="GO" id="GO:0007129">
    <property type="term" value="P:homologous chromosome pairing at meiosis"/>
    <property type="evidence" value="ECO:0007669"/>
    <property type="project" value="TreeGrafter"/>
</dbReference>
<dbReference type="GO" id="GO:0070197">
    <property type="term" value="P:meiotic attachment of telomere to nuclear envelope"/>
    <property type="evidence" value="ECO:0007669"/>
    <property type="project" value="TreeGrafter"/>
</dbReference>
<dbReference type="InterPro" id="IPR027816">
    <property type="entry name" value="MAJIN"/>
</dbReference>
<proteinExistence type="predicted"/>
<dbReference type="PANTHER" id="PTHR35824">
    <property type="entry name" value="MEMBRANE-ANCHORED JUNCTION PROTEIN MAJIN"/>
    <property type="match status" value="1"/>
</dbReference>
<dbReference type="EMBL" id="JARO02000542">
    <property type="protein sequence ID" value="KPP78186.1"/>
    <property type="molecule type" value="Genomic_DNA"/>
</dbReference>
<feature type="region of interest" description="Disordered" evidence="1">
    <location>
        <begin position="96"/>
        <end position="150"/>
    </location>
</feature>
<dbReference type="PANTHER" id="PTHR35824:SF1">
    <property type="entry name" value="MEMBRANE-ANCHORED JUNCTION PROTEIN"/>
    <property type="match status" value="1"/>
</dbReference>